<dbReference type="Proteomes" id="UP000242715">
    <property type="component" value="Unassembled WGS sequence"/>
</dbReference>
<evidence type="ECO:0000313" key="3">
    <source>
        <dbReference type="Proteomes" id="UP000242715"/>
    </source>
</evidence>
<accession>A0A2Z6NUL9</accession>
<evidence type="ECO:0000313" key="2">
    <source>
        <dbReference type="EMBL" id="GAU33727.1"/>
    </source>
</evidence>
<dbReference type="AlphaFoldDB" id="A0A2Z6NUL9"/>
<organism evidence="2 3">
    <name type="scientific">Trifolium subterraneum</name>
    <name type="common">Subterranean clover</name>
    <dbReference type="NCBI Taxonomy" id="3900"/>
    <lineage>
        <taxon>Eukaryota</taxon>
        <taxon>Viridiplantae</taxon>
        <taxon>Streptophyta</taxon>
        <taxon>Embryophyta</taxon>
        <taxon>Tracheophyta</taxon>
        <taxon>Spermatophyta</taxon>
        <taxon>Magnoliopsida</taxon>
        <taxon>eudicotyledons</taxon>
        <taxon>Gunneridae</taxon>
        <taxon>Pentapetalae</taxon>
        <taxon>rosids</taxon>
        <taxon>fabids</taxon>
        <taxon>Fabales</taxon>
        <taxon>Fabaceae</taxon>
        <taxon>Papilionoideae</taxon>
        <taxon>50 kb inversion clade</taxon>
        <taxon>NPAAA clade</taxon>
        <taxon>Hologalegina</taxon>
        <taxon>IRL clade</taxon>
        <taxon>Trifolieae</taxon>
        <taxon>Trifolium</taxon>
    </lineage>
</organism>
<dbReference type="OrthoDB" id="1427748at2759"/>
<name>A0A2Z6NUL9_TRISU</name>
<sequence>MAANGSPTKIPDDTSSASNHTTPLAAETEFHSAFAVTNIKNIIQVTLDNDSNLYLSWSALFKVQAHVHKVRDHIIPPSDEHAIQAAGSHHQVHKTHLYLVLKMISGLTDAYVGFVSYIQQHDHLPTLATAKSRLELEESTMIQRAARETGSSSTLAALVANTTTPVYASPPQRWSRPATTVATVGSCSVAAVGSLEYTTLPLSILQLV</sequence>
<dbReference type="EMBL" id="DF973535">
    <property type="protein sequence ID" value="GAU33727.1"/>
    <property type="molecule type" value="Genomic_DNA"/>
</dbReference>
<gene>
    <name evidence="2" type="ORF">TSUD_52600</name>
</gene>
<protein>
    <submittedName>
        <fullName evidence="2">Uncharacterized protein</fullName>
    </submittedName>
</protein>
<reference evidence="3" key="1">
    <citation type="journal article" date="2017" name="Front. Plant Sci.">
        <title>Climate Clever Clovers: New Paradigm to Reduce the Environmental Footprint of Ruminants by Breeding Low Methanogenic Forages Utilizing Haplotype Variation.</title>
        <authorList>
            <person name="Kaur P."/>
            <person name="Appels R."/>
            <person name="Bayer P.E."/>
            <person name="Keeble-Gagnere G."/>
            <person name="Wang J."/>
            <person name="Hirakawa H."/>
            <person name="Shirasawa K."/>
            <person name="Vercoe P."/>
            <person name="Stefanova K."/>
            <person name="Durmic Z."/>
            <person name="Nichols P."/>
            <person name="Revell C."/>
            <person name="Isobe S.N."/>
            <person name="Edwards D."/>
            <person name="Erskine W."/>
        </authorList>
    </citation>
    <scope>NUCLEOTIDE SEQUENCE [LARGE SCALE GENOMIC DNA]</scope>
    <source>
        <strain evidence="3">cv. Daliak</strain>
    </source>
</reference>
<feature type="region of interest" description="Disordered" evidence="1">
    <location>
        <begin position="1"/>
        <end position="20"/>
    </location>
</feature>
<dbReference type="PANTHER" id="PTHR47481:SF42">
    <property type="entry name" value="RHO GTPASE-ACTIVATING PROTEIN GACK-LIKE"/>
    <property type="match status" value="1"/>
</dbReference>
<proteinExistence type="predicted"/>
<evidence type="ECO:0000256" key="1">
    <source>
        <dbReference type="SAM" id="MobiDB-lite"/>
    </source>
</evidence>
<keyword evidence="3" id="KW-1185">Reference proteome</keyword>
<dbReference type="PANTHER" id="PTHR47481">
    <property type="match status" value="1"/>
</dbReference>